<name>A0A2G9QI12_AQUCT</name>
<dbReference type="OrthoDB" id="10043502at2759"/>
<keyword evidence="3" id="KW-1185">Reference proteome</keyword>
<evidence type="ECO:0000313" key="2">
    <source>
        <dbReference type="EMBL" id="PIO15196.1"/>
    </source>
</evidence>
<dbReference type="PANTHER" id="PTHR22045:SF6">
    <property type="entry name" value="PROLINE AND SERINE-RICH PROTEIN 3"/>
    <property type="match status" value="1"/>
</dbReference>
<feature type="region of interest" description="Disordered" evidence="1">
    <location>
        <begin position="1"/>
        <end position="111"/>
    </location>
</feature>
<dbReference type="Proteomes" id="UP000228934">
    <property type="component" value="Unassembled WGS sequence"/>
</dbReference>
<accession>A0A2G9QI12</accession>
<feature type="non-terminal residue" evidence="2">
    <location>
        <position position="1"/>
    </location>
</feature>
<feature type="compositionally biased region" description="Polar residues" evidence="1">
    <location>
        <begin position="1"/>
        <end position="10"/>
    </location>
</feature>
<reference evidence="3" key="1">
    <citation type="journal article" date="2017" name="Nat. Commun.">
        <title>The North American bullfrog draft genome provides insight into hormonal regulation of long noncoding RNA.</title>
        <authorList>
            <person name="Hammond S.A."/>
            <person name="Warren R.L."/>
            <person name="Vandervalk B.P."/>
            <person name="Kucuk E."/>
            <person name="Khan H."/>
            <person name="Gibb E.A."/>
            <person name="Pandoh P."/>
            <person name="Kirk H."/>
            <person name="Zhao Y."/>
            <person name="Jones M."/>
            <person name="Mungall A.J."/>
            <person name="Coope R."/>
            <person name="Pleasance S."/>
            <person name="Moore R.A."/>
            <person name="Holt R.A."/>
            <person name="Round J.M."/>
            <person name="Ohora S."/>
            <person name="Walle B.V."/>
            <person name="Veldhoen N."/>
            <person name="Helbing C.C."/>
            <person name="Birol I."/>
        </authorList>
    </citation>
    <scope>NUCLEOTIDE SEQUENCE [LARGE SCALE GENOMIC DNA]</scope>
</reference>
<organism evidence="2 3">
    <name type="scientific">Aquarana catesbeiana</name>
    <name type="common">American bullfrog</name>
    <name type="synonym">Rana catesbeiana</name>
    <dbReference type="NCBI Taxonomy" id="8400"/>
    <lineage>
        <taxon>Eukaryota</taxon>
        <taxon>Metazoa</taxon>
        <taxon>Chordata</taxon>
        <taxon>Craniata</taxon>
        <taxon>Vertebrata</taxon>
        <taxon>Euteleostomi</taxon>
        <taxon>Amphibia</taxon>
        <taxon>Batrachia</taxon>
        <taxon>Anura</taxon>
        <taxon>Neobatrachia</taxon>
        <taxon>Ranoidea</taxon>
        <taxon>Ranidae</taxon>
        <taxon>Aquarana</taxon>
    </lineage>
</organism>
<dbReference type="AlphaFoldDB" id="A0A2G9QI12"/>
<dbReference type="EMBL" id="KV980754">
    <property type="protein sequence ID" value="PIO15196.1"/>
    <property type="molecule type" value="Genomic_DNA"/>
</dbReference>
<evidence type="ECO:0000313" key="3">
    <source>
        <dbReference type="Proteomes" id="UP000228934"/>
    </source>
</evidence>
<proteinExistence type="predicted"/>
<feature type="compositionally biased region" description="Polar residues" evidence="1">
    <location>
        <begin position="81"/>
        <end position="93"/>
    </location>
</feature>
<dbReference type="InterPro" id="IPR037646">
    <property type="entry name" value="PROSER3"/>
</dbReference>
<feature type="non-terminal residue" evidence="2">
    <location>
        <position position="160"/>
    </location>
</feature>
<feature type="compositionally biased region" description="Polar residues" evidence="1">
    <location>
        <begin position="23"/>
        <end position="39"/>
    </location>
</feature>
<protein>
    <submittedName>
        <fullName evidence="2">Uncharacterized protein</fullName>
    </submittedName>
</protein>
<gene>
    <name evidence="2" type="ORF">AB205_0081450</name>
</gene>
<sequence>SVAVFSNQGNPFPPPVSGRTHYRPSQPQILSKEQKQTVLSPVRLPHHLSESLSPPDLHFMAGSQRFVLPDSDSSGPFDESWPSSEGSNKTPEQNRMGAGIHRGSAEPTNEDSVIARYMARFRTGRPASRLERSPPQSAMKEFWWLQTSPDSPDAQRFRPG</sequence>
<dbReference type="PANTHER" id="PTHR22045">
    <property type="entry name" value="PROLINE AND SERINE-RICH PROTEIN 3"/>
    <property type="match status" value="1"/>
</dbReference>
<evidence type="ECO:0000256" key="1">
    <source>
        <dbReference type="SAM" id="MobiDB-lite"/>
    </source>
</evidence>